<feature type="domain" description="DUF4236" evidence="1">
    <location>
        <begin position="17"/>
        <end position="68"/>
    </location>
</feature>
<dbReference type="InterPro" id="IPR025330">
    <property type="entry name" value="DUF4236"/>
</dbReference>
<dbReference type="AlphaFoldDB" id="A0A350HBD5"/>
<dbReference type="EMBL" id="DMZY01000196">
    <property type="protein sequence ID" value="HAV92851.1"/>
    <property type="molecule type" value="Genomic_DNA"/>
</dbReference>
<comment type="caution">
    <text evidence="2">The sequence shown here is derived from an EMBL/GenBank/DDBJ whole genome shotgun (WGS) entry which is preliminary data.</text>
</comment>
<dbReference type="Pfam" id="PF14020">
    <property type="entry name" value="DUF4236"/>
    <property type="match status" value="1"/>
</dbReference>
<evidence type="ECO:0000313" key="2">
    <source>
        <dbReference type="EMBL" id="HAV92851.1"/>
    </source>
</evidence>
<protein>
    <recommendedName>
        <fullName evidence="1">DUF4236 domain-containing protein</fullName>
    </recommendedName>
</protein>
<proteinExistence type="predicted"/>
<gene>
    <name evidence="2" type="ORF">DCW38_06695</name>
</gene>
<organism evidence="2 3">
    <name type="scientific">candidate division WOR-3 bacterium</name>
    <dbReference type="NCBI Taxonomy" id="2052148"/>
    <lineage>
        <taxon>Bacteria</taxon>
        <taxon>Bacteria division WOR-3</taxon>
    </lineage>
</organism>
<evidence type="ECO:0000259" key="1">
    <source>
        <dbReference type="Pfam" id="PF14020"/>
    </source>
</evidence>
<reference evidence="2 3" key="1">
    <citation type="journal article" date="2018" name="Nat. Biotechnol.">
        <title>A standardized bacterial taxonomy based on genome phylogeny substantially revises the tree of life.</title>
        <authorList>
            <person name="Parks D.H."/>
            <person name="Chuvochina M."/>
            <person name="Waite D.W."/>
            <person name="Rinke C."/>
            <person name="Skarshewski A."/>
            <person name="Chaumeil P.A."/>
            <person name="Hugenholtz P."/>
        </authorList>
    </citation>
    <scope>NUCLEOTIDE SEQUENCE [LARGE SCALE GENOMIC DNA]</scope>
    <source>
        <strain evidence="2">UBA9956</strain>
    </source>
</reference>
<evidence type="ECO:0000313" key="3">
    <source>
        <dbReference type="Proteomes" id="UP000264062"/>
    </source>
</evidence>
<accession>A0A350HBD5</accession>
<dbReference type="Proteomes" id="UP000264062">
    <property type="component" value="Unassembled WGS sequence"/>
</dbReference>
<name>A0A350HBD5_UNCW3</name>
<sequence length="79" mass="8687">MGLKILCHIEEVALGINFRRRIKIFPGFYLNLGKRGIGASAGVSGARVGIGKKGPYFSLGIPGTGLFFKEFFKNLKKRE</sequence>